<evidence type="ECO:0000313" key="2">
    <source>
        <dbReference type="Proteomes" id="UP000000593"/>
    </source>
</evidence>
<dbReference type="eggNOG" id="ENOG50321XP">
    <property type="taxonomic scope" value="Bacteria"/>
</dbReference>
<dbReference type="Proteomes" id="UP000000593">
    <property type="component" value="Chromosome 2"/>
</dbReference>
<dbReference type="HOGENOM" id="CLU_1577844_0_0_6"/>
<name>Q6LHR5_PHOPR</name>
<proteinExistence type="predicted"/>
<gene>
    <name evidence="1" type="ordered locus">PBPRB1294</name>
</gene>
<protein>
    <recommendedName>
        <fullName evidence="3">PIN-like domain-containing protein</fullName>
    </recommendedName>
</protein>
<evidence type="ECO:0000313" key="1">
    <source>
        <dbReference type="EMBL" id="CAG23165.1"/>
    </source>
</evidence>
<sequence>MKMIFVDAENVGLKELEKVEASIVDKVFVFSRVESIKQVCEKLLYLCLSDYPEGANQADFYIIAYLARVLTSLPRRQFCSVSFSLFSNDENLISAFKFQCAQLGAQCDVVRTKTNTVVVLKASTPAEKLYANLKQPKELAPLQKQLGLSKPDFTKAINELMAGSKIKRSAESKKMWVQC</sequence>
<dbReference type="KEGG" id="ppr:PBPRB1294"/>
<organism evidence="1 2">
    <name type="scientific">Photobacterium profundum (strain SS9)</name>
    <dbReference type="NCBI Taxonomy" id="298386"/>
    <lineage>
        <taxon>Bacteria</taxon>
        <taxon>Pseudomonadati</taxon>
        <taxon>Pseudomonadota</taxon>
        <taxon>Gammaproteobacteria</taxon>
        <taxon>Vibrionales</taxon>
        <taxon>Vibrionaceae</taxon>
        <taxon>Photobacterium</taxon>
    </lineage>
</organism>
<reference evidence="2" key="1">
    <citation type="journal article" date="2005" name="Science">
        <title>Life at depth: Photobacterium profundum genome sequence and expression analysis.</title>
        <authorList>
            <person name="Vezzi A."/>
            <person name="Campanaro S."/>
            <person name="D'Angelo M."/>
            <person name="Simonato F."/>
            <person name="Vitulo N."/>
            <person name="Lauro F.M."/>
            <person name="Cestaro A."/>
            <person name="Malacrida G."/>
            <person name="Simionati B."/>
            <person name="Cannata N."/>
            <person name="Romualdi C."/>
            <person name="Bartlett D.H."/>
            <person name="Valle G."/>
        </authorList>
    </citation>
    <scope>NUCLEOTIDE SEQUENCE [LARGE SCALE GENOMIC DNA]</scope>
    <source>
        <strain evidence="2">ATCC BAA-1253 / SS9</strain>
    </source>
</reference>
<evidence type="ECO:0008006" key="3">
    <source>
        <dbReference type="Google" id="ProtNLM"/>
    </source>
</evidence>
<dbReference type="RefSeq" id="WP_011221348.1">
    <property type="nucleotide sequence ID" value="NC_006371.1"/>
</dbReference>
<dbReference type="EMBL" id="CR378679">
    <property type="protein sequence ID" value="CAG23165.1"/>
    <property type="molecule type" value="Genomic_DNA"/>
</dbReference>
<accession>Q6LHR5</accession>
<keyword evidence="2" id="KW-1185">Reference proteome</keyword>
<dbReference type="AlphaFoldDB" id="Q6LHR5"/>